<name>S3JWA1_TREMA</name>
<dbReference type="AlphaFoldDB" id="S3JWA1"/>
<evidence type="ECO:0000313" key="1">
    <source>
        <dbReference type="EMBL" id="EPF30228.1"/>
    </source>
</evidence>
<keyword evidence="2" id="KW-1185">Reference proteome</keyword>
<dbReference type="RefSeq" id="WP_016524839.1">
    <property type="nucleotide sequence ID" value="NZ_KE332518.1"/>
</dbReference>
<dbReference type="HOGENOM" id="CLU_135545_0_0_12"/>
<dbReference type="PATRIC" id="fig|1125699.3.peg.554"/>
<dbReference type="EMBL" id="ATFF01000006">
    <property type="protein sequence ID" value="EPF30228.1"/>
    <property type="molecule type" value="Genomic_DNA"/>
</dbReference>
<dbReference type="GO" id="GO:0004848">
    <property type="term" value="F:ureidoglycolate hydrolase activity"/>
    <property type="evidence" value="ECO:0007669"/>
    <property type="project" value="InterPro"/>
</dbReference>
<protein>
    <recommendedName>
        <fullName evidence="3">Ureidoglycolate hydrolase</fullName>
    </recommendedName>
</protein>
<accession>S3JWA1</accession>
<proteinExistence type="predicted"/>
<dbReference type="Gene3D" id="2.60.120.480">
    <property type="entry name" value="Ureidoglycolate hydrolase"/>
    <property type="match status" value="1"/>
</dbReference>
<evidence type="ECO:0000313" key="2">
    <source>
        <dbReference type="Proteomes" id="UP000014541"/>
    </source>
</evidence>
<evidence type="ECO:0008006" key="3">
    <source>
        <dbReference type="Google" id="ProtNLM"/>
    </source>
</evidence>
<dbReference type="Proteomes" id="UP000014541">
    <property type="component" value="Unassembled WGS sequence"/>
</dbReference>
<dbReference type="STRING" id="1125699.HMPREF9194_00542"/>
<dbReference type="InterPro" id="IPR032358">
    <property type="entry name" value="DUF4867"/>
</dbReference>
<gene>
    <name evidence="1" type="ORF">HMPREF9194_00542</name>
</gene>
<dbReference type="InterPro" id="IPR011051">
    <property type="entry name" value="RmlC_Cupin_sf"/>
</dbReference>
<dbReference type="Pfam" id="PF16161">
    <property type="entry name" value="DUF4867"/>
    <property type="match status" value="1"/>
</dbReference>
<dbReference type="OrthoDB" id="1956643at2"/>
<dbReference type="SUPFAM" id="SSF51182">
    <property type="entry name" value="RmlC-like cupins"/>
    <property type="match status" value="1"/>
</dbReference>
<dbReference type="InterPro" id="IPR024060">
    <property type="entry name" value="Ureidoglycolate_lyase_dom_sf"/>
</dbReference>
<comment type="caution">
    <text evidence="1">The sequence shown here is derived from an EMBL/GenBank/DDBJ whole genome shotgun (WGS) entry which is preliminary data.</text>
</comment>
<sequence length="160" mass="18072">MRKIKAQKITAENFKPYGTFSDILNPSGYSLGNFYADRLLEPAKTALPLAFSSLTVHKKNAMVIDTVEYHNYTGEILMPLDTDIVIHVAPPSKTLIPEKTEAFIVPKGTLVRFNVGVYHYAPFSIEKEKGSVLIVLPERTYLNDCTVFKYDEKDQIEITL</sequence>
<reference evidence="1 2" key="1">
    <citation type="submission" date="2013-04" db="EMBL/GenBank/DDBJ databases">
        <title>The Genome Sequence of Treponema maltophilum ATCC 51939.</title>
        <authorList>
            <consortium name="The Broad Institute Genomics Platform"/>
            <person name="Earl A."/>
            <person name="Ward D."/>
            <person name="Feldgarden M."/>
            <person name="Gevers D."/>
            <person name="Leonetti C."/>
            <person name="Blanton J.M."/>
            <person name="Dewhirst F.E."/>
            <person name="Izard J."/>
            <person name="Walker B."/>
            <person name="Young S."/>
            <person name="Zeng Q."/>
            <person name="Gargeya S."/>
            <person name="Fitzgerald M."/>
            <person name="Haas B."/>
            <person name="Abouelleil A."/>
            <person name="Allen A.W."/>
            <person name="Alvarado L."/>
            <person name="Arachchi H.M."/>
            <person name="Berlin A.M."/>
            <person name="Chapman S.B."/>
            <person name="Gainer-Dewar J."/>
            <person name="Goldberg J."/>
            <person name="Griggs A."/>
            <person name="Gujja S."/>
            <person name="Hansen M."/>
            <person name="Howarth C."/>
            <person name="Imamovic A."/>
            <person name="Ireland A."/>
            <person name="Larimer J."/>
            <person name="McCowan C."/>
            <person name="Murphy C."/>
            <person name="Pearson M."/>
            <person name="Poon T.W."/>
            <person name="Priest M."/>
            <person name="Roberts A."/>
            <person name="Saif S."/>
            <person name="Shea T."/>
            <person name="Sisk P."/>
            <person name="Sykes S."/>
            <person name="Wortman J."/>
            <person name="Nusbaum C."/>
            <person name="Birren B."/>
        </authorList>
    </citation>
    <scope>NUCLEOTIDE SEQUENCE [LARGE SCALE GENOMIC DNA]</scope>
    <source>
        <strain evidence="1 2">ATCC 51939</strain>
    </source>
</reference>
<dbReference type="eggNOG" id="COG3194">
    <property type="taxonomic scope" value="Bacteria"/>
</dbReference>
<organism evidence="1 2">
    <name type="scientific">Treponema maltophilum ATCC 51939</name>
    <dbReference type="NCBI Taxonomy" id="1125699"/>
    <lineage>
        <taxon>Bacteria</taxon>
        <taxon>Pseudomonadati</taxon>
        <taxon>Spirochaetota</taxon>
        <taxon>Spirochaetia</taxon>
        <taxon>Spirochaetales</taxon>
        <taxon>Treponemataceae</taxon>
        <taxon>Treponema</taxon>
    </lineage>
</organism>